<dbReference type="Pfam" id="PF00990">
    <property type="entry name" value="GGDEF"/>
    <property type="match status" value="1"/>
</dbReference>
<dbReference type="STRING" id="1307761.L21SP2_2024"/>
<organism evidence="11 12">
    <name type="scientific">Salinispira pacifica</name>
    <dbReference type="NCBI Taxonomy" id="1307761"/>
    <lineage>
        <taxon>Bacteria</taxon>
        <taxon>Pseudomonadati</taxon>
        <taxon>Spirochaetota</taxon>
        <taxon>Spirochaetia</taxon>
        <taxon>Spirochaetales</taxon>
        <taxon>Spirochaetaceae</taxon>
        <taxon>Salinispira</taxon>
    </lineage>
</organism>
<dbReference type="SMART" id="SM00267">
    <property type="entry name" value="GGDEF"/>
    <property type="match status" value="1"/>
</dbReference>
<dbReference type="InterPro" id="IPR029151">
    <property type="entry name" value="Sensor-like_sf"/>
</dbReference>
<dbReference type="InterPro" id="IPR043128">
    <property type="entry name" value="Rev_trsase/Diguanyl_cyclase"/>
</dbReference>
<dbReference type="Proteomes" id="UP000018680">
    <property type="component" value="Chromosome"/>
</dbReference>
<accession>V5WID7</accession>
<dbReference type="KEGG" id="slr:L21SP2_2024"/>
<dbReference type="Pfam" id="PF02743">
    <property type="entry name" value="dCache_1"/>
    <property type="match status" value="1"/>
</dbReference>
<evidence type="ECO:0000259" key="10">
    <source>
        <dbReference type="PROSITE" id="PS50887"/>
    </source>
</evidence>
<dbReference type="EC" id="2.7.7.65" evidence="2"/>
<dbReference type="PROSITE" id="PS50887">
    <property type="entry name" value="GGDEF"/>
    <property type="match status" value="1"/>
</dbReference>
<proteinExistence type="predicted"/>
<feature type="transmembrane region" description="Helical" evidence="9">
    <location>
        <begin position="282"/>
        <end position="300"/>
    </location>
</feature>
<evidence type="ECO:0000256" key="5">
    <source>
        <dbReference type="ARBA" id="ARBA00022989"/>
    </source>
</evidence>
<comment type="catalytic activity">
    <reaction evidence="7">
        <text>2 GTP = 3',3'-c-di-GMP + 2 diphosphate</text>
        <dbReference type="Rhea" id="RHEA:24898"/>
        <dbReference type="ChEBI" id="CHEBI:33019"/>
        <dbReference type="ChEBI" id="CHEBI:37565"/>
        <dbReference type="ChEBI" id="CHEBI:58805"/>
        <dbReference type="EC" id="2.7.7.65"/>
    </reaction>
</comment>
<dbReference type="InterPro" id="IPR033479">
    <property type="entry name" value="dCache_1"/>
</dbReference>
<feature type="region of interest" description="Disordered" evidence="8">
    <location>
        <begin position="468"/>
        <end position="495"/>
    </location>
</feature>
<dbReference type="eggNOG" id="COG3706">
    <property type="taxonomic scope" value="Bacteria"/>
</dbReference>
<comment type="subcellular location">
    <subcellularLocation>
        <location evidence="1">Cell membrane</location>
        <topology evidence="1">Multi-pass membrane protein</topology>
    </subcellularLocation>
</comment>
<dbReference type="GO" id="GO:0052621">
    <property type="term" value="F:diguanylate cyclase activity"/>
    <property type="evidence" value="ECO:0007669"/>
    <property type="project" value="UniProtKB-EC"/>
</dbReference>
<evidence type="ECO:0000256" key="3">
    <source>
        <dbReference type="ARBA" id="ARBA00022475"/>
    </source>
</evidence>
<protein>
    <recommendedName>
        <fullName evidence="2">diguanylate cyclase</fullName>
        <ecNumber evidence="2">2.7.7.65</ecNumber>
    </recommendedName>
</protein>
<evidence type="ECO:0000256" key="2">
    <source>
        <dbReference type="ARBA" id="ARBA00012528"/>
    </source>
</evidence>
<name>V5WID7_9SPIO</name>
<sequence length="495" mass="56695">MLILSIVIFTTYNAYDLSTKNNENIYNRLIQDLYQDTTDFTTWLERKKEIVDTARDFVDNFSIDEVIARSTMNPYLNINNDDQNISQIYIGLANGNFITGGEWIPPEDYDPRSRVWYREAVQADETIISDVYIDRETGDRTVTISSPLYMENGFAGVIAADVFMEDISRWLTDEINRKNIYTYLLDGGGTVILHTLRSGIVGSNIYEDDEFYETFFARKQTFLDFFEEVKRSGQSVRMEYIASGKKTLGIIQQIDDSDWYLAVASYENNDIRNFINMNRRTITFNVLSLVVVLILLRLVINIKNELLQKNQLLTLDNQRDFLTGIYNRRYFNLYMEHLWKSPADVTVVSLLMLDIDYFKGYNDTYGHIEGDEVLKSVTRGIENSIRREDVFARYGGEEFTVLLQQVKKEDAEKVADKIITAVREMNVENTASPLGRITLSIGVASIKPGTSMDVREFSNAADQELYKAKEAGRDRGSASNSIGESTALKPVLHDG</sequence>
<evidence type="ECO:0000313" key="11">
    <source>
        <dbReference type="EMBL" id="AHC15395.1"/>
    </source>
</evidence>
<reference evidence="11 12" key="1">
    <citation type="journal article" date="2015" name="Stand. Genomic Sci.">
        <title>Complete genome sequence and description of Salinispira pacifica gen. nov., sp. nov., a novel spirochaete isolated form a hypersaline microbial mat.</title>
        <authorList>
            <person name="Ben Hania W."/>
            <person name="Joseph M."/>
            <person name="Schumann P."/>
            <person name="Bunk B."/>
            <person name="Fiebig A."/>
            <person name="Sproer C."/>
            <person name="Klenk H.P."/>
            <person name="Fardeau M.L."/>
            <person name="Spring S."/>
        </authorList>
    </citation>
    <scope>NUCLEOTIDE SEQUENCE [LARGE SCALE GENOMIC DNA]</scope>
    <source>
        <strain evidence="11 12">L21-RPul-D2</strain>
    </source>
</reference>
<dbReference type="HOGENOM" id="CLU_550814_0_0_12"/>
<dbReference type="InterPro" id="IPR050469">
    <property type="entry name" value="Diguanylate_Cyclase"/>
</dbReference>
<evidence type="ECO:0000256" key="4">
    <source>
        <dbReference type="ARBA" id="ARBA00022692"/>
    </source>
</evidence>
<dbReference type="InterPro" id="IPR029787">
    <property type="entry name" value="Nucleotide_cyclase"/>
</dbReference>
<dbReference type="SUPFAM" id="SSF55073">
    <property type="entry name" value="Nucleotide cyclase"/>
    <property type="match status" value="1"/>
</dbReference>
<evidence type="ECO:0000313" key="12">
    <source>
        <dbReference type="Proteomes" id="UP000018680"/>
    </source>
</evidence>
<dbReference type="GO" id="GO:1902201">
    <property type="term" value="P:negative regulation of bacterial-type flagellum-dependent cell motility"/>
    <property type="evidence" value="ECO:0007669"/>
    <property type="project" value="TreeGrafter"/>
</dbReference>
<feature type="domain" description="GGDEF" evidence="10">
    <location>
        <begin position="346"/>
        <end position="481"/>
    </location>
</feature>
<keyword evidence="6 9" id="KW-0472">Membrane</keyword>
<keyword evidence="4 9" id="KW-0812">Transmembrane</keyword>
<dbReference type="PANTHER" id="PTHR45138:SF9">
    <property type="entry name" value="DIGUANYLATE CYCLASE DGCM-RELATED"/>
    <property type="match status" value="1"/>
</dbReference>
<dbReference type="Gene3D" id="3.30.450.20">
    <property type="entry name" value="PAS domain"/>
    <property type="match status" value="2"/>
</dbReference>
<dbReference type="CDD" id="cd01949">
    <property type="entry name" value="GGDEF"/>
    <property type="match status" value="1"/>
</dbReference>
<evidence type="ECO:0000256" key="7">
    <source>
        <dbReference type="ARBA" id="ARBA00034247"/>
    </source>
</evidence>
<evidence type="ECO:0000256" key="8">
    <source>
        <dbReference type="SAM" id="MobiDB-lite"/>
    </source>
</evidence>
<dbReference type="Gene3D" id="3.30.70.270">
    <property type="match status" value="1"/>
</dbReference>
<gene>
    <name evidence="11" type="ORF">L21SP2_2024</name>
</gene>
<dbReference type="GO" id="GO:0005886">
    <property type="term" value="C:plasma membrane"/>
    <property type="evidence" value="ECO:0007669"/>
    <property type="project" value="UniProtKB-SubCell"/>
</dbReference>
<evidence type="ECO:0000256" key="9">
    <source>
        <dbReference type="SAM" id="Phobius"/>
    </source>
</evidence>
<evidence type="ECO:0000256" key="6">
    <source>
        <dbReference type="ARBA" id="ARBA00023136"/>
    </source>
</evidence>
<dbReference type="SUPFAM" id="SSF103190">
    <property type="entry name" value="Sensory domain-like"/>
    <property type="match status" value="1"/>
</dbReference>
<dbReference type="InterPro" id="IPR000160">
    <property type="entry name" value="GGDEF_dom"/>
</dbReference>
<dbReference type="CDD" id="cd18773">
    <property type="entry name" value="PDC1_HK_sensor"/>
    <property type="match status" value="1"/>
</dbReference>
<evidence type="ECO:0000256" key="1">
    <source>
        <dbReference type="ARBA" id="ARBA00004651"/>
    </source>
</evidence>
<dbReference type="PANTHER" id="PTHR45138">
    <property type="entry name" value="REGULATORY COMPONENTS OF SENSORY TRANSDUCTION SYSTEM"/>
    <property type="match status" value="1"/>
</dbReference>
<keyword evidence="12" id="KW-1185">Reference proteome</keyword>
<keyword evidence="5 9" id="KW-1133">Transmembrane helix</keyword>
<dbReference type="FunFam" id="3.30.70.270:FF:000001">
    <property type="entry name" value="Diguanylate cyclase domain protein"/>
    <property type="match status" value="1"/>
</dbReference>
<dbReference type="AlphaFoldDB" id="V5WID7"/>
<dbReference type="EMBL" id="CP006939">
    <property type="protein sequence ID" value="AHC15395.1"/>
    <property type="molecule type" value="Genomic_DNA"/>
</dbReference>
<keyword evidence="3" id="KW-1003">Cell membrane</keyword>
<dbReference type="NCBIfam" id="TIGR00254">
    <property type="entry name" value="GGDEF"/>
    <property type="match status" value="1"/>
</dbReference>
<dbReference type="GO" id="GO:0043709">
    <property type="term" value="P:cell adhesion involved in single-species biofilm formation"/>
    <property type="evidence" value="ECO:0007669"/>
    <property type="project" value="TreeGrafter"/>
</dbReference>